<dbReference type="Pfam" id="PF06719">
    <property type="entry name" value="AraC_N"/>
    <property type="match status" value="1"/>
</dbReference>
<dbReference type="AlphaFoldDB" id="A0A1M5YW88"/>
<organism evidence="5 6">
    <name type="scientific">Clostridium intestinale DSM 6191</name>
    <dbReference type="NCBI Taxonomy" id="1121320"/>
    <lineage>
        <taxon>Bacteria</taxon>
        <taxon>Bacillati</taxon>
        <taxon>Bacillota</taxon>
        <taxon>Clostridia</taxon>
        <taxon>Eubacteriales</taxon>
        <taxon>Clostridiaceae</taxon>
        <taxon>Clostridium</taxon>
    </lineage>
</organism>
<dbReference type="GO" id="GO:0003700">
    <property type="term" value="F:DNA-binding transcription factor activity"/>
    <property type="evidence" value="ECO:0007669"/>
    <property type="project" value="InterPro"/>
</dbReference>
<proteinExistence type="predicted"/>
<evidence type="ECO:0000313" key="5">
    <source>
        <dbReference type="EMBL" id="SHI16255.1"/>
    </source>
</evidence>
<keyword evidence="2 5" id="KW-0238">DNA-binding</keyword>
<dbReference type="InterPro" id="IPR009594">
    <property type="entry name" value="Tscrpt_reg_HTH_AraC_N"/>
</dbReference>
<evidence type="ECO:0000313" key="6">
    <source>
        <dbReference type="Proteomes" id="UP000184241"/>
    </source>
</evidence>
<dbReference type="Gene3D" id="1.10.10.60">
    <property type="entry name" value="Homeodomain-like"/>
    <property type="match status" value="1"/>
</dbReference>
<dbReference type="SUPFAM" id="SSF46689">
    <property type="entry name" value="Homeodomain-like"/>
    <property type="match status" value="2"/>
</dbReference>
<feature type="domain" description="HTH araC/xylS-type" evidence="4">
    <location>
        <begin position="213"/>
        <end position="311"/>
    </location>
</feature>
<dbReference type="Pfam" id="PF12833">
    <property type="entry name" value="HTH_18"/>
    <property type="match status" value="1"/>
</dbReference>
<keyword evidence="1" id="KW-0805">Transcription regulation</keyword>
<sequence>MLEQEEKLNNEVLFEESNFTKQKALHTMIEMTDRITQADGNTQTIIPFFSVTRHSHEIPITPGVMNPAFSIILQGRKEFHFGDETIHFNTGDFAASIIEMPVSVQVIGASKELPCISLRIDFTTSEIASVMLDAQIEFSIKNKNLYLGAFVGKSDEELLDLFIRLLKLIDRPKDIYFLSELIKREMIYHLLTGEHGYLFFQQVLTEQQADGIGKVIEWIKQNYKSSFTVEELAKSNNMSVSGLHHKFKAVTAIGPLQYQKELRLHEARRLMLSDSMDVTTAAMEVGYESSSQFTREYKRLFGQPPLKDIRALRKSFENGEFQSGI</sequence>
<dbReference type="SMART" id="SM00342">
    <property type="entry name" value="HTH_ARAC"/>
    <property type="match status" value="1"/>
</dbReference>
<dbReference type="InterPro" id="IPR009057">
    <property type="entry name" value="Homeodomain-like_sf"/>
</dbReference>
<dbReference type="InterPro" id="IPR018062">
    <property type="entry name" value="HTH_AraC-typ_CS"/>
</dbReference>
<evidence type="ECO:0000256" key="3">
    <source>
        <dbReference type="ARBA" id="ARBA00023163"/>
    </source>
</evidence>
<dbReference type="InterPro" id="IPR018060">
    <property type="entry name" value="HTH_AraC"/>
</dbReference>
<evidence type="ECO:0000259" key="4">
    <source>
        <dbReference type="PROSITE" id="PS01124"/>
    </source>
</evidence>
<reference evidence="5 6" key="1">
    <citation type="submission" date="2016-11" db="EMBL/GenBank/DDBJ databases">
        <authorList>
            <person name="Jaros S."/>
            <person name="Januszkiewicz K."/>
            <person name="Wedrychowicz H."/>
        </authorList>
    </citation>
    <scope>NUCLEOTIDE SEQUENCE [LARGE SCALE GENOMIC DNA]</scope>
    <source>
        <strain evidence="5 6">DSM 6191</strain>
    </source>
</reference>
<dbReference type="RefSeq" id="WP_073019541.1">
    <property type="nucleotide sequence ID" value="NZ_FQXU01000007.1"/>
</dbReference>
<dbReference type="GO" id="GO:0043565">
    <property type="term" value="F:sequence-specific DNA binding"/>
    <property type="evidence" value="ECO:0007669"/>
    <property type="project" value="InterPro"/>
</dbReference>
<dbReference type="Proteomes" id="UP000184241">
    <property type="component" value="Unassembled WGS sequence"/>
</dbReference>
<gene>
    <name evidence="5" type="ORF">SAMN02745941_02271</name>
</gene>
<dbReference type="EMBL" id="FQXU01000007">
    <property type="protein sequence ID" value="SHI16255.1"/>
    <property type="molecule type" value="Genomic_DNA"/>
</dbReference>
<dbReference type="PANTHER" id="PTHR43436">
    <property type="entry name" value="ARAC-FAMILY TRANSCRIPTIONAL REGULATOR"/>
    <property type="match status" value="1"/>
</dbReference>
<keyword evidence="3" id="KW-0804">Transcription</keyword>
<evidence type="ECO:0000256" key="2">
    <source>
        <dbReference type="ARBA" id="ARBA00023125"/>
    </source>
</evidence>
<dbReference type="PANTHER" id="PTHR43436:SF1">
    <property type="entry name" value="TRANSCRIPTIONAL REGULATORY PROTEIN"/>
    <property type="match status" value="1"/>
</dbReference>
<evidence type="ECO:0000256" key="1">
    <source>
        <dbReference type="ARBA" id="ARBA00023015"/>
    </source>
</evidence>
<name>A0A1M5YW88_9CLOT</name>
<dbReference type="PROSITE" id="PS01124">
    <property type="entry name" value="HTH_ARAC_FAMILY_2"/>
    <property type="match status" value="1"/>
</dbReference>
<protein>
    <submittedName>
        <fullName evidence="5">AraC-type DNA-binding protein</fullName>
    </submittedName>
</protein>
<dbReference type="PROSITE" id="PS00041">
    <property type="entry name" value="HTH_ARAC_FAMILY_1"/>
    <property type="match status" value="1"/>
</dbReference>
<accession>A0A1M5YW88</accession>